<dbReference type="InterPro" id="IPR042099">
    <property type="entry name" value="ANL_N_sf"/>
</dbReference>
<dbReference type="InterPro" id="IPR036736">
    <property type="entry name" value="ACP-like_sf"/>
</dbReference>
<dbReference type="InterPro" id="IPR013120">
    <property type="entry name" value="FAR_NAD-bd"/>
</dbReference>
<comment type="caution">
    <text evidence="5">The sequence shown here is derived from an EMBL/GenBank/DDBJ whole genome shotgun (WGS) entry which is preliminary data.</text>
</comment>
<dbReference type="Pfam" id="PF07993">
    <property type="entry name" value="NAD_binding_4"/>
    <property type="match status" value="1"/>
</dbReference>
<dbReference type="SUPFAM" id="SSF51735">
    <property type="entry name" value="NAD(P)-binding Rossmann-fold domains"/>
    <property type="match status" value="1"/>
</dbReference>
<dbReference type="Gene3D" id="3.30.300.30">
    <property type="match status" value="1"/>
</dbReference>
<dbReference type="InterPro" id="IPR036291">
    <property type="entry name" value="NAD(P)-bd_dom_sf"/>
</dbReference>
<name>A0A9P4TCF3_CURKU</name>
<dbReference type="GO" id="GO:0044283">
    <property type="term" value="P:small molecule biosynthetic process"/>
    <property type="evidence" value="ECO:0007669"/>
    <property type="project" value="UniProtKB-ARBA"/>
</dbReference>
<dbReference type="Pfam" id="PF00501">
    <property type="entry name" value="AMP-binding"/>
    <property type="match status" value="1"/>
</dbReference>
<dbReference type="InterPro" id="IPR044861">
    <property type="entry name" value="IPNS-like_FE2OG_OXY"/>
</dbReference>
<dbReference type="PROSITE" id="PS50075">
    <property type="entry name" value="CARRIER"/>
    <property type="match status" value="1"/>
</dbReference>
<dbReference type="InterPro" id="IPR005123">
    <property type="entry name" value="Oxoglu/Fe-dep_dioxygenase_dom"/>
</dbReference>
<keyword evidence="2" id="KW-0597">Phosphoprotein</keyword>
<dbReference type="InterPro" id="IPR026992">
    <property type="entry name" value="DIOX_N"/>
</dbReference>
<dbReference type="PANTHER" id="PTHR44845:SF4">
    <property type="entry name" value="NONRIBOSOMAL PEPTIDE SYNTHASE INPA"/>
    <property type="match status" value="1"/>
</dbReference>
<dbReference type="SUPFAM" id="SSF51197">
    <property type="entry name" value="Clavaminate synthase-like"/>
    <property type="match status" value="1"/>
</dbReference>
<dbReference type="OrthoDB" id="288590at2759"/>
<organism evidence="5 6">
    <name type="scientific">Curvularia kusanoi</name>
    <name type="common">Cochliobolus kusanoi</name>
    <dbReference type="NCBI Taxonomy" id="90978"/>
    <lineage>
        <taxon>Eukaryota</taxon>
        <taxon>Fungi</taxon>
        <taxon>Dikarya</taxon>
        <taxon>Ascomycota</taxon>
        <taxon>Pezizomycotina</taxon>
        <taxon>Dothideomycetes</taxon>
        <taxon>Pleosporomycetidae</taxon>
        <taxon>Pleosporales</taxon>
        <taxon>Pleosporineae</taxon>
        <taxon>Pleosporaceae</taxon>
        <taxon>Curvularia</taxon>
    </lineage>
</organism>
<dbReference type="Proteomes" id="UP000801428">
    <property type="component" value="Unassembled WGS sequence"/>
</dbReference>
<dbReference type="InterPro" id="IPR000873">
    <property type="entry name" value="AMP-dep_synth/lig_dom"/>
</dbReference>
<proteinExistence type="predicted"/>
<dbReference type="Gene3D" id="3.40.50.12780">
    <property type="entry name" value="N-terminal domain of ligase-like"/>
    <property type="match status" value="1"/>
</dbReference>
<dbReference type="Gene3D" id="2.60.120.330">
    <property type="entry name" value="B-lactam Antibiotic, Isopenicillin N Synthase, Chain"/>
    <property type="match status" value="1"/>
</dbReference>
<evidence type="ECO:0000256" key="1">
    <source>
        <dbReference type="ARBA" id="ARBA00022450"/>
    </source>
</evidence>
<evidence type="ECO:0000256" key="2">
    <source>
        <dbReference type="ARBA" id="ARBA00022553"/>
    </source>
</evidence>
<feature type="domain" description="Carrier" evidence="3">
    <location>
        <begin position="351"/>
        <end position="433"/>
    </location>
</feature>
<evidence type="ECO:0000259" key="4">
    <source>
        <dbReference type="PROSITE" id="PS51471"/>
    </source>
</evidence>
<evidence type="ECO:0000313" key="5">
    <source>
        <dbReference type="EMBL" id="KAF3000665.1"/>
    </source>
</evidence>
<dbReference type="PROSITE" id="PS51471">
    <property type="entry name" value="FE2OG_OXY"/>
    <property type="match status" value="1"/>
</dbReference>
<dbReference type="AlphaFoldDB" id="A0A9P4TCF3"/>
<dbReference type="Pfam" id="PF14226">
    <property type="entry name" value="DIOX_N"/>
    <property type="match status" value="1"/>
</dbReference>
<dbReference type="SUPFAM" id="SSF56801">
    <property type="entry name" value="Acetyl-CoA synthetase-like"/>
    <property type="match status" value="1"/>
</dbReference>
<accession>A0A9P4TCF3</accession>
<gene>
    <name evidence="5" type="ORF">E8E13_000423</name>
</gene>
<protein>
    <submittedName>
        <fullName evidence="5">Secondary metabolism biosynthetic enzyme</fullName>
    </submittedName>
</protein>
<dbReference type="InterPro" id="IPR009081">
    <property type="entry name" value="PP-bd_ACP"/>
</dbReference>
<reference evidence="5" key="1">
    <citation type="submission" date="2019-04" db="EMBL/GenBank/DDBJ databases">
        <title>Sequencing of skin fungus with MAO and IRED activity.</title>
        <authorList>
            <person name="Marsaioli A.J."/>
            <person name="Bonatto J.M.C."/>
            <person name="Reis Junior O."/>
        </authorList>
    </citation>
    <scope>NUCLEOTIDE SEQUENCE</scope>
    <source>
        <strain evidence="5">30M1</strain>
    </source>
</reference>
<dbReference type="EMBL" id="SWKU01000014">
    <property type="protein sequence ID" value="KAF3000665.1"/>
    <property type="molecule type" value="Genomic_DNA"/>
</dbReference>
<dbReference type="Pfam" id="PF03171">
    <property type="entry name" value="2OG-FeII_Oxy"/>
    <property type="match status" value="1"/>
</dbReference>
<keyword evidence="6" id="KW-1185">Reference proteome</keyword>
<dbReference type="Pfam" id="PF00550">
    <property type="entry name" value="PP-binding"/>
    <property type="match status" value="1"/>
</dbReference>
<dbReference type="Gene3D" id="3.40.50.720">
    <property type="entry name" value="NAD(P)-binding Rossmann-like Domain"/>
    <property type="match status" value="1"/>
</dbReference>
<keyword evidence="1" id="KW-0596">Phosphopantetheine</keyword>
<dbReference type="InterPro" id="IPR027443">
    <property type="entry name" value="IPNS-like_sf"/>
</dbReference>
<dbReference type="PANTHER" id="PTHR44845">
    <property type="entry name" value="CARRIER DOMAIN-CONTAINING PROTEIN"/>
    <property type="match status" value="1"/>
</dbReference>
<evidence type="ECO:0000259" key="3">
    <source>
        <dbReference type="PROSITE" id="PS50075"/>
    </source>
</evidence>
<sequence length="1025" mass="113813">MIEIYAPLIYGGRICIPSDDERINHVEESMNRMAVNWAYFTPSFARLFAQYSIPTLQTLLMGGEVVTAADINAWNHRVKVIHSYGPAESATFFLAEIKGPCPKIVPIGPAPNTYAWIVNPNNHELLSPVGAIGEMVYESAGLLKEYLGDPVRSNQVLIHAPQWRKSLNTPQTSFKLYKSGDLVRYLPDGTMMYIGRKDTMVKLRGQKLEVGEVESTIRKSLGDSRRVAVDLVDFNHSGPRLVAFLESLGKRTLSGDSNGDLNGNLHSNNILDEEFSILTRELHSHLIHNLPDYMVPRIFLSIARLPTNSNGKLDRAKLRDYARSLSTKELLKFSDSGHSRDSLTDIAVDDNLALEISDILVKILSGSNLEDGISLRGKNASLEKLGLDSLSTVSFARSINQTYGLSIPMKLFRQAGLDILRLAEIVRGANQGKTPSVDPGKAEMILQDIDLLDERLAGLKRKNDSRLKSKARTSENIVFLTGATGFLGTQILRQLLGRADVSKVIVLVRAKDASSGLKRIEASGTTAGWWSPTVACRVEVWLGDLAKPHLGVSEDQWTRLEGTCANTSEAVTTVIHNGAVVNWSLTYEKLRATNVVSTVQLLELVLAARGRLQHFTYVSGGDMHLSEAAVSDDRTRLSIADGYSQSKFASDMIVQRCIARADAGQRINMVKPGIIIGTATEGISNTDDYIWRVAAVIDFSVFYNGTDSDRAKLAATIAEELKNHGAMRLINTSITAETIQEGFKWSKKFFSLPNEEKAAIPNERNADPQRGWSYVGSENTSKLDMINNEGLEDEKEHFDHSSRGDTEYPSKWPAESSIPGYRDFMEDLLVQCHKVGREVLQNLEEGLGLRSGELLERCCEEPIIDELRMNYYAPISTEKLATGKYRRAWPHTDFGMITLLFQDDAGGLEVEDRFSGKKDTFIPIQHEFPTEVNVYVSNSLEYMTNNYLKAGLHQVATPIDMQDVAKGTLPERQSIACFIKPRREVNVGPMKQFITAERPRAYEDLTGLELHRIRVGKLYGVAAAA</sequence>
<dbReference type="SUPFAM" id="SSF47336">
    <property type="entry name" value="ACP-like"/>
    <property type="match status" value="1"/>
</dbReference>
<evidence type="ECO:0000313" key="6">
    <source>
        <dbReference type="Proteomes" id="UP000801428"/>
    </source>
</evidence>
<feature type="domain" description="Fe2OG dioxygenase" evidence="4">
    <location>
        <begin position="863"/>
        <end position="981"/>
    </location>
</feature>
<dbReference type="InterPro" id="IPR045851">
    <property type="entry name" value="AMP-bd_C_sf"/>
</dbReference>
<dbReference type="Gene3D" id="1.10.1200.10">
    <property type="entry name" value="ACP-like"/>
    <property type="match status" value="1"/>
</dbReference>